<dbReference type="RefSeq" id="YP_003359136.1">
    <property type="nucleotide sequence ID" value="NC_013698.1"/>
</dbReference>
<protein>
    <submittedName>
        <fullName evidence="2">Uncharacterized protein</fullName>
    </submittedName>
</protein>
<organism evidence="2 3">
    <name type="scientific">Clavibacter phage CMP1</name>
    <dbReference type="NCBI Taxonomy" id="686439"/>
    <lineage>
        <taxon>Viruses</taxon>
        <taxon>Duplodnaviria</taxon>
        <taxon>Heunggongvirae</taxon>
        <taxon>Uroviricota</taxon>
        <taxon>Caudoviricetes</taxon>
        <taxon>Cimpunavirus</taxon>
        <taxon>Cimpunavirus CMP1</taxon>
    </lineage>
</organism>
<dbReference type="EMBL" id="GQ241246">
    <property type="protein sequence ID" value="ACY35941.1"/>
    <property type="molecule type" value="Genomic_DNA"/>
</dbReference>
<gene>
    <name evidence="2" type="ORF">CMP1-45</name>
</gene>
<evidence type="ECO:0000313" key="2">
    <source>
        <dbReference type="EMBL" id="ACY35941.1"/>
    </source>
</evidence>
<evidence type="ECO:0000313" key="3">
    <source>
        <dbReference type="Proteomes" id="UP000002628"/>
    </source>
</evidence>
<dbReference type="Proteomes" id="UP000002628">
    <property type="component" value="Segment"/>
</dbReference>
<evidence type="ECO:0000256" key="1">
    <source>
        <dbReference type="SAM" id="MobiDB-lite"/>
    </source>
</evidence>
<proteinExistence type="predicted"/>
<sequence>MTDATITPDVSADETEVEGAGKRQYTPRKPATDEDVTSLFSELTGKGATAEVSAADQERAKRVAKFNAGVSKLVQEHRDLFEGEGGPAPERAAVLKGLKSLQAKFGKLTDETADEFYTTK</sequence>
<name>D0U229_9CAUD</name>
<accession>D0U229</accession>
<feature type="region of interest" description="Disordered" evidence="1">
    <location>
        <begin position="1"/>
        <end position="35"/>
    </location>
</feature>
<dbReference type="GeneID" id="8684231"/>
<reference evidence="2 3" key="1">
    <citation type="journal article" date="2010" name="Microbiology">
        <title>The endolysins of bacteriophages CMP1 and CN77 are specific for the lysis of Clavibacter michiganensis strains.</title>
        <authorList>
            <person name="Wittmann J."/>
            <person name="Eichenlaub R."/>
            <person name="Dreiseikelmann B."/>
        </authorList>
    </citation>
    <scope>NUCLEOTIDE SEQUENCE [LARGE SCALE GENOMIC DNA]</scope>
</reference>
<dbReference type="KEGG" id="vg:8684231"/>
<keyword evidence="3" id="KW-1185">Reference proteome</keyword>